<sequence length="86" mass="9715">MLDESRDRKVTRRRINPSLSFRLQPSADSDQRRLRDASITESLGPFKSRHLHSDLGATPRLHQTAPTISPTTHQAPLGAQHTEAHR</sequence>
<gene>
    <name evidence="2" type="ORF">GQ602_000577</name>
</gene>
<feature type="region of interest" description="Disordered" evidence="1">
    <location>
        <begin position="1"/>
        <end position="86"/>
    </location>
</feature>
<feature type="compositionally biased region" description="Polar residues" evidence="1">
    <location>
        <begin position="17"/>
        <end position="28"/>
    </location>
</feature>
<dbReference type="Proteomes" id="UP000562929">
    <property type="component" value="Unassembled WGS sequence"/>
</dbReference>
<organism evidence="2 3">
    <name type="scientific">Ophiocordyceps camponoti-floridani</name>
    <dbReference type="NCBI Taxonomy" id="2030778"/>
    <lineage>
        <taxon>Eukaryota</taxon>
        <taxon>Fungi</taxon>
        <taxon>Dikarya</taxon>
        <taxon>Ascomycota</taxon>
        <taxon>Pezizomycotina</taxon>
        <taxon>Sordariomycetes</taxon>
        <taxon>Hypocreomycetidae</taxon>
        <taxon>Hypocreales</taxon>
        <taxon>Ophiocordycipitaceae</taxon>
        <taxon>Ophiocordyceps</taxon>
    </lineage>
</organism>
<accession>A0A8H4QCF4</accession>
<keyword evidence="3" id="KW-1185">Reference proteome</keyword>
<evidence type="ECO:0000313" key="2">
    <source>
        <dbReference type="EMBL" id="KAF4594964.1"/>
    </source>
</evidence>
<name>A0A8H4QCF4_9HYPO</name>
<comment type="caution">
    <text evidence="2">The sequence shown here is derived from an EMBL/GenBank/DDBJ whole genome shotgun (WGS) entry which is preliminary data.</text>
</comment>
<dbReference type="AlphaFoldDB" id="A0A8H4QCF4"/>
<reference evidence="2 3" key="1">
    <citation type="journal article" date="2020" name="G3 (Bethesda)">
        <title>Genetic Underpinnings of Host Manipulation by Ophiocordyceps as Revealed by Comparative Transcriptomics.</title>
        <authorList>
            <person name="Will I."/>
            <person name="Das B."/>
            <person name="Trinh T."/>
            <person name="Brachmann A."/>
            <person name="Ohm R.A."/>
            <person name="de Bekker C."/>
        </authorList>
    </citation>
    <scope>NUCLEOTIDE SEQUENCE [LARGE SCALE GENOMIC DNA]</scope>
    <source>
        <strain evidence="2 3">EC05</strain>
    </source>
</reference>
<feature type="compositionally biased region" description="Basic and acidic residues" evidence="1">
    <location>
        <begin position="29"/>
        <end position="38"/>
    </location>
</feature>
<evidence type="ECO:0000256" key="1">
    <source>
        <dbReference type="SAM" id="MobiDB-lite"/>
    </source>
</evidence>
<dbReference type="EMBL" id="JAACLJ010000001">
    <property type="protein sequence ID" value="KAF4594964.1"/>
    <property type="molecule type" value="Genomic_DNA"/>
</dbReference>
<evidence type="ECO:0000313" key="3">
    <source>
        <dbReference type="Proteomes" id="UP000562929"/>
    </source>
</evidence>
<proteinExistence type="predicted"/>
<feature type="compositionally biased region" description="Polar residues" evidence="1">
    <location>
        <begin position="64"/>
        <end position="74"/>
    </location>
</feature>
<protein>
    <submittedName>
        <fullName evidence="2">Uncharacterized protein</fullName>
    </submittedName>
</protein>